<dbReference type="PANTHER" id="PTHR28122:SF1">
    <property type="entry name" value="E3 UBIQUITIN-PROTEIN LIGASE SUBSTRATE RECEPTOR MMS22"/>
    <property type="match status" value="1"/>
</dbReference>
<dbReference type="EMBL" id="ML121575">
    <property type="protein sequence ID" value="RPB20285.1"/>
    <property type="molecule type" value="Genomic_DNA"/>
</dbReference>
<dbReference type="GO" id="GO:0035361">
    <property type="term" value="C:Cul8-RING ubiquitin ligase complex"/>
    <property type="evidence" value="ECO:0007669"/>
    <property type="project" value="TreeGrafter"/>
</dbReference>
<sequence>MTSWRDKGYVPDSDAEEDSDFDVVAEEPLTPHDNTFSSIIGLADTTSSSANHLYSSLPAPLPTPAVTHNHGQPLPDSDAGGQCGDVGIDAAVKPLRGSETAFNDLHVLDLSELPEEEDDQEMAYGRTNGTDLPANRKGANLDDPSQSQGRLSTHGPLSPSRRPLTPQTRQTRIFSSQELSPLTDLPSNLTTPTVSPSNHHARFAAFSIIIPQASTSVYRNTTSPSALSSEDDDFTSGPLRNLRQRKPIQLNPYLVEQARYRATLKARGLKPVTIRPEQEQQAQAQPDPEADEYQASGDEEDESQPMRMPQSVWEDSQLNEIRLAQTAQAGPDDDADIPDVATLFRGPIRREKTEIQEVKKRKLAHTYADRSAATPPQAIWKQPISTPGPHIHEPRRVRVNTPPIQDDVYAMPSDGSSPVRPSQRRPLAQRSINTTSTASIAHVISDDGSTPRASGRRSRALSISSTSTISSLSSSESSTSNISVDLRKLQRRTNGVLPASWWKLDYQKRKAQEAVVTGKRRRESMSPARRIHRPGIARAKISKKRRPEAESVFSLAGEDASASQSDGPDEPLALPSLTRISGPTKALQGEKTVGTWLGLDDDIIMEVDRIDAMLPKGSKKKQTTLNISRTIKRRQEREGWARSPRRHQENLGRYRVAKAPKPRAPRLSIVDVYRYQKATEQFSPLQFVKIAHRSAKKRVDQARRGPERKLFVLETENSTREIQNVVREWREGTLDVVGYTQRAQAEQIEQIKRNDGMNKGDPKGDALQSPLALSHIPRSHRPAAAHPQKRHQTTLPTISIPTVAVNRSRKSLSTKSRRTRQTILKPVIVPAKVQALSEEFHHKSTSLERVATPLIDILRKQRPARPTAFSHPALAKFLQDSDLVVSPLVQLRKERKHIDSDTIPVSLSDPLTVGQVHCAPARLPIRRARRKNTPQRIDAETRERRQPPAEHIPIDIEEPIQIDFIPSNQDKGIVVTGFAPYGTRYSVNFDTHPLKSGTIFNAETFIGGAGLSKALSTSPAHARSFCTRIATCVFGDQTFYWGAYRDGIATEFEDIMEKVLDGIDKEFKRRTYEDVNVHCFASKIYSFYQFCSSYVAEVLQFADAVDLVSFGQRFLRVLHNCSTRVSTAFSDAVGKPDLALPSTKLGIQTQWFTLLLAFQIDRLCVGAAAGVRRSLNLDASIREFSRSLISRLYRCGIDVVRQCYEDQRLRSRFERGIGGEGYVIEAWVVAIYTLDRLSSPSITFWGTLNSEMHSDDLAKVTDIGIYERCWRTMFSLLPLFQFDPQGIVAQSGKREHRVIENWELLKRLTSAFFGHYKYNWDKPTINDYCRIIYTRTHHLITKWRWINPESMIATLFNFFASNSLPNLRNEQDYGSPLFLQHLDKQPSLITEESDRCFHLLLKLIAVGLASMKTTSPLKKIRDYVFRLMPNHRRQYPKEEDLSIEHLTALRNHHDLLCVLYWASPPGCRPPISAIRDLVDPKSSHIQACVVSVRAWSYLIRFQLHTEEDIAQLKPLMDWYEDISEQILTQHHTCRAEATKQFNMERERGNFEISEADLEDNIRRNHRELEGLLLEAVRALYTAMSSVKGKIPSAMKLLTPAATGSLFSSFNKLSHKLVMEGLEVVTLYLNACQHTAAPPAQSELIPEQASEESQDYGDWSGMEDLVLAGELKAAGQHMVAVVYEPLLRMVSSALGADQQPTDILLLRAIDTWVRVAGFLVQQGLKTWDMYLDSYSRESWASFRDTLQTRKLTAYYMSRLIDTCHGAYSCNKPTFLSYWLQTLVERKATLQYQHEFTNALLNADPKNPILQNLPFARTEAGVYKINLSEFEARRLSLIGTVLANMRISYDNALSHSTAMLLGGEYATMLQYLMNSMRENYLTLHQNSCPNLSNPNTPVSCLRTDAYVAFVQQVVSLLQQHTPDILPIDKFFTDSSAFPLPSDDPTYLIGKLRNYGLKLTQPRTHKQLSAFFQTVCDRAAVDGEQEYLVNQLVLAMEGERECNGGTLTLRSFLMRGIFPAYVQCAFGHGTAGWVLAMPIVRAATRVVEGIRAELDSCEFGAVRAVITTLGGWVSAVLGALLEGLIEIEMGERGWFFHDPNPLGVMLVLAVESVVGCLPVLDWL</sequence>
<feature type="transmembrane region" description="Helical" evidence="2">
    <location>
        <begin position="2099"/>
        <end position="2117"/>
    </location>
</feature>
<dbReference type="Proteomes" id="UP000267821">
    <property type="component" value="Unassembled WGS sequence"/>
</dbReference>
<feature type="compositionally biased region" description="Low complexity" evidence="1">
    <location>
        <begin position="462"/>
        <end position="482"/>
    </location>
</feature>
<keyword evidence="2" id="KW-1133">Transmembrane helix</keyword>
<feature type="region of interest" description="Disordered" evidence="1">
    <location>
        <begin position="124"/>
        <end position="169"/>
    </location>
</feature>
<evidence type="ECO:0008006" key="5">
    <source>
        <dbReference type="Google" id="ProtNLM"/>
    </source>
</evidence>
<evidence type="ECO:0000313" key="3">
    <source>
        <dbReference type="EMBL" id="RPB20285.1"/>
    </source>
</evidence>
<feature type="region of interest" description="Disordered" evidence="1">
    <location>
        <begin position="1"/>
        <end position="21"/>
    </location>
</feature>
<dbReference type="PANTHER" id="PTHR28122">
    <property type="entry name" value="E3 UBIQUITIN-PROTEIN LIGASE SUBSTRATE RECEPTOR MMS22"/>
    <property type="match status" value="1"/>
</dbReference>
<feature type="transmembrane region" description="Helical" evidence="2">
    <location>
        <begin position="2058"/>
        <end position="2078"/>
    </location>
</feature>
<proteinExistence type="predicted"/>
<dbReference type="OrthoDB" id="2386201at2759"/>
<name>A0A3N4LQL4_9PEZI</name>
<keyword evidence="4" id="KW-1185">Reference proteome</keyword>
<accession>A0A3N4LQL4</accession>
<feature type="region of interest" description="Disordered" evidence="1">
    <location>
        <begin position="540"/>
        <end position="572"/>
    </location>
</feature>
<feature type="region of interest" description="Disordered" evidence="1">
    <location>
        <begin position="408"/>
        <end position="482"/>
    </location>
</feature>
<feature type="compositionally biased region" description="Low complexity" evidence="1">
    <location>
        <begin position="158"/>
        <end position="169"/>
    </location>
</feature>
<feature type="region of interest" description="Disordered" evidence="1">
    <location>
        <begin position="269"/>
        <end position="311"/>
    </location>
</feature>
<dbReference type="GO" id="GO:0031297">
    <property type="term" value="P:replication fork processing"/>
    <property type="evidence" value="ECO:0007669"/>
    <property type="project" value="InterPro"/>
</dbReference>
<keyword evidence="2" id="KW-0472">Membrane</keyword>
<dbReference type="InParanoid" id="A0A3N4LQL4"/>
<organism evidence="3 4">
    <name type="scientific">Terfezia boudieri ATCC MYA-4762</name>
    <dbReference type="NCBI Taxonomy" id="1051890"/>
    <lineage>
        <taxon>Eukaryota</taxon>
        <taxon>Fungi</taxon>
        <taxon>Dikarya</taxon>
        <taxon>Ascomycota</taxon>
        <taxon>Pezizomycotina</taxon>
        <taxon>Pezizomycetes</taxon>
        <taxon>Pezizales</taxon>
        <taxon>Pezizaceae</taxon>
        <taxon>Terfezia</taxon>
    </lineage>
</organism>
<dbReference type="GO" id="GO:0005634">
    <property type="term" value="C:nucleus"/>
    <property type="evidence" value="ECO:0007669"/>
    <property type="project" value="InterPro"/>
</dbReference>
<feature type="region of interest" description="Disordered" evidence="1">
    <location>
        <begin position="61"/>
        <end position="80"/>
    </location>
</feature>
<feature type="compositionally biased region" description="Polar residues" evidence="1">
    <location>
        <begin position="430"/>
        <end position="439"/>
    </location>
</feature>
<reference evidence="3 4" key="1">
    <citation type="journal article" date="2018" name="Nat. Ecol. Evol.">
        <title>Pezizomycetes genomes reveal the molecular basis of ectomycorrhizal truffle lifestyle.</title>
        <authorList>
            <person name="Murat C."/>
            <person name="Payen T."/>
            <person name="Noel B."/>
            <person name="Kuo A."/>
            <person name="Morin E."/>
            <person name="Chen J."/>
            <person name="Kohler A."/>
            <person name="Krizsan K."/>
            <person name="Balestrini R."/>
            <person name="Da Silva C."/>
            <person name="Montanini B."/>
            <person name="Hainaut M."/>
            <person name="Levati E."/>
            <person name="Barry K.W."/>
            <person name="Belfiori B."/>
            <person name="Cichocki N."/>
            <person name="Clum A."/>
            <person name="Dockter R.B."/>
            <person name="Fauchery L."/>
            <person name="Guy J."/>
            <person name="Iotti M."/>
            <person name="Le Tacon F."/>
            <person name="Lindquist E.A."/>
            <person name="Lipzen A."/>
            <person name="Malagnac F."/>
            <person name="Mello A."/>
            <person name="Molinier V."/>
            <person name="Miyauchi S."/>
            <person name="Poulain J."/>
            <person name="Riccioni C."/>
            <person name="Rubini A."/>
            <person name="Sitrit Y."/>
            <person name="Splivallo R."/>
            <person name="Traeger S."/>
            <person name="Wang M."/>
            <person name="Zifcakova L."/>
            <person name="Wipf D."/>
            <person name="Zambonelli A."/>
            <person name="Paolocci F."/>
            <person name="Nowrousian M."/>
            <person name="Ottonello S."/>
            <person name="Baldrian P."/>
            <person name="Spatafora J.W."/>
            <person name="Henrissat B."/>
            <person name="Nagy L.G."/>
            <person name="Aury J.M."/>
            <person name="Wincker P."/>
            <person name="Grigoriev I.V."/>
            <person name="Bonfante P."/>
            <person name="Martin F.M."/>
        </authorList>
    </citation>
    <scope>NUCLEOTIDE SEQUENCE [LARGE SCALE GENOMIC DNA]</scope>
    <source>
        <strain evidence="3 4">ATCC MYA-4762</strain>
    </source>
</reference>
<dbReference type="STRING" id="1051890.A0A3N4LQL4"/>
<feature type="compositionally biased region" description="Acidic residues" evidence="1">
    <location>
        <begin position="288"/>
        <end position="303"/>
    </location>
</feature>
<dbReference type="GO" id="GO:0000724">
    <property type="term" value="P:double-strand break repair via homologous recombination"/>
    <property type="evidence" value="ECO:0007669"/>
    <property type="project" value="TreeGrafter"/>
</dbReference>
<evidence type="ECO:0000313" key="4">
    <source>
        <dbReference type="Proteomes" id="UP000267821"/>
    </source>
</evidence>
<feature type="non-terminal residue" evidence="3">
    <location>
        <position position="2120"/>
    </location>
</feature>
<keyword evidence="2" id="KW-0812">Transmembrane</keyword>
<feature type="region of interest" description="Disordered" evidence="1">
    <location>
        <begin position="221"/>
        <end position="240"/>
    </location>
</feature>
<protein>
    <recommendedName>
        <fullName evidence="5">Mus7/MMS22 family-domain-containing protein</fullName>
    </recommendedName>
</protein>
<gene>
    <name evidence="3" type="ORF">L211DRAFT_771909</name>
</gene>
<dbReference type="InterPro" id="IPR019021">
    <property type="entry name" value="Mms22"/>
</dbReference>
<dbReference type="Pfam" id="PF09462">
    <property type="entry name" value="Mus7"/>
    <property type="match status" value="1"/>
</dbReference>
<evidence type="ECO:0000256" key="1">
    <source>
        <dbReference type="SAM" id="MobiDB-lite"/>
    </source>
</evidence>
<evidence type="ECO:0000256" key="2">
    <source>
        <dbReference type="SAM" id="Phobius"/>
    </source>
</evidence>